<dbReference type="Proteomes" id="UP000199647">
    <property type="component" value="Unassembled WGS sequence"/>
</dbReference>
<organism evidence="1 2">
    <name type="scientific">Faunimonas pinastri</name>
    <dbReference type="NCBI Taxonomy" id="1855383"/>
    <lineage>
        <taxon>Bacteria</taxon>
        <taxon>Pseudomonadati</taxon>
        <taxon>Pseudomonadota</taxon>
        <taxon>Alphaproteobacteria</taxon>
        <taxon>Hyphomicrobiales</taxon>
        <taxon>Afifellaceae</taxon>
        <taxon>Faunimonas</taxon>
    </lineage>
</organism>
<evidence type="ECO:0000313" key="1">
    <source>
        <dbReference type="EMBL" id="SEQ33911.1"/>
    </source>
</evidence>
<evidence type="ECO:0000313" key="2">
    <source>
        <dbReference type="Proteomes" id="UP000199647"/>
    </source>
</evidence>
<sequence length="99" mass="10270">MTLPVTDAAIPDANGVGARLAFSILQEAFLDMAVALGRIDPDKAGDLITALEINAVARLKSFGDAAGPASVPVQRNAAASVREVTKEAKQRIAAARTRN</sequence>
<proteinExistence type="predicted"/>
<keyword evidence="2" id="KW-1185">Reference proteome</keyword>
<protein>
    <submittedName>
        <fullName evidence="1">Uncharacterized protein</fullName>
    </submittedName>
</protein>
<name>A0A1H9F7K6_9HYPH</name>
<gene>
    <name evidence="1" type="ORF">SAMN05216548_10427</name>
</gene>
<reference evidence="1 2" key="1">
    <citation type="submission" date="2016-10" db="EMBL/GenBank/DDBJ databases">
        <authorList>
            <person name="de Groot N.N."/>
        </authorList>
    </citation>
    <scope>NUCLEOTIDE SEQUENCE [LARGE SCALE GENOMIC DNA]</scope>
    <source>
        <strain evidence="1 2">A52C2</strain>
    </source>
</reference>
<dbReference type="AlphaFoldDB" id="A0A1H9F7K6"/>
<accession>A0A1H9F7K6</accession>
<dbReference type="EMBL" id="FOFG01000004">
    <property type="protein sequence ID" value="SEQ33911.1"/>
    <property type="molecule type" value="Genomic_DNA"/>
</dbReference>